<dbReference type="InParanoid" id="A0A1Z5K032"/>
<evidence type="ECO:0000313" key="1">
    <source>
        <dbReference type="EMBL" id="GAX19653.1"/>
    </source>
</evidence>
<dbReference type="Gene3D" id="1.20.58.2190">
    <property type="match status" value="1"/>
</dbReference>
<dbReference type="InterPro" id="IPR037140">
    <property type="entry name" value="VHL_beta_dom_sf"/>
</dbReference>
<proteinExistence type="predicted"/>
<evidence type="ECO:0000313" key="2">
    <source>
        <dbReference type="Proteomes" id="UP000198406"/>
    </source>
</evidence>
<keyword evidence="2" id="KW-1185">Reference proteome</keyword>
<dbReference type="OrthoDB" id="413400at2759"/>
<reference evidence="1 2" key="1">
    <citation type="journal article" date="2015" name="Plant Cell">
        <title>Oil accumulation by the oleaginous diatom Fistulifera solaris as revealed by the genome and transcriptome.</title>
        <authorList>
            <person name="Tanaka T."/>
            <person name="Maeda Y."/>
            <person name="Veluchamy A."/>
            <person name="Tanaka M."/>
            <person name="Abida H."/>
            <person name="Marechal E."/>
            <person name="Bowler C."/>
            <person name="Muto M."/>
            <person name="Sunaga Y."/>
            <person name="Tanaka M."/>
            <person name="Yoshino T."/>
            <person name="Taniguchi T."/>
            <person name="Fukuda Y."/>
            <person name="Nemoto M."/>
            <person name="Matsumoto M."/>
            <person name="Wong P.S."/>
            <person name="Aburatani S."/>
            <person name="Fujibuchi W."/>
        </authorList>
    </citation>
    <scope>NUCLEOTIDE SEQUENCE [LARGE SCALE GENOMIC DNA]</scope>
    <source>
        <strain evidence="1 2">JPCC DA0580</strain>
    </source>
</reference>
<sequence>MWRNNLEESFALITNHPWAQHLSVSLLLVICLHYYHSSSSVRTRRQTDIPDDLFLREEDEIRKKPRRIPDSEVVPKAITRKVVSRFPNNQATAPQTTRTMATQQSSLIPAIDPPAFRTPSVRLSAYWHWHDTETSLFRVYEIAQRNGNTFTAIPPFTPSSRRGNVRIALRATNLCATPVTVYWMDYQGREMGKGDILPRETWHQTTWIDHPWVLRQQSGELLLYYVPYRVIPTCEMVPTVDPDDTVGIHHFSIAPPFDTLYACLIQDPVLPFPAQQDLTMPAAALQWALIHCTRMGFRDWELLMQCGTKIIQQPNESKYRSLRQSNPQFGARLWNTTARGVLLAGGFYENAGYVQFGAHHPLGRDEVQELSLWVWTIQKWIDQLSDSVLAQPIGADGFGRAGYGRAGQMNSRQF</sequence>
<dbReference type="Gene3D" id="2.60.40.780">
    <property type="entry name" value="von Hippel-Lindau disease tumour suppressor, beta domain"/>
    <property type="match status" value="1"/>
</dbReference>
<dbReference type="InterPro" id="IPR036208">
    <property type="entry name" value="VHL_sf"/>
</dbReference>
<accession>A0A1Z5K032</accession>
<name>A0A1Z5K032_FISSO</name>
<dbReference type="SUPFAM" id="SSF143503">
    <property type="entry name" value="PUG domain-like"/>
    <property type="match status" value="1"/>
</dbReference>
<dbReference type="InterPro" id="IPR036339">
    <property type="entry name" value="PUB-like_dom_sf"/>
</dbReference>
<evidence type="ECO:0008006" key="3">
    <source>
        <dbReference type="Google" id="ProtNLM"/>
    </source>
</evidence>
<protein>
    <recommendedName>
        <fullName evidence="3">von Hippel-Lindau disease tumour suppressor beta domain-containing protein</fullName>
    </recommendedName>
</protein>
<dbReference type="AlphaFoldDB" id="A0A1Z5K032"/>
<dbReference type="EMBL" id="BDSP01000137">
    <property type="protein sequence ID" value="GAX19653.1"/>
    <property type="molecule type" value="Genomic_DNA"/>
</dbReference>
<dbReference type="SUPFAM" id="SSF49468">
    <property type="entry name" value="VHL"/>
    <property type="match status" value="1"/>
</dbReference>
<organism evidence="1 2">
    <name type="scientific">Fistulifera solaris</name>
    <name type="common">Oleaginous diatom</name>
    <dbReference type="NCBI Taxonomy" id="1519565"/>
    <lineage>
        <taxon>Eukaryota</taxon>
        <taxon>Sar</taxon>
        <taxon>Stramenopiles</taxon>
        <taxon>Ochrophyta</taxon>
        <taxon>Bacillariophyta</taxon>
        <taxon>Bacillariophyceae</taxon>
        <taxon>Bacillariophycidae</taxon>
        <taxon>Naviculales</taxon>
        <taxon>Naviculaceae</taxon>
        <taxon>Fistulifera</taxon>
    </lineage>
</organism>
<gene>
    <name evidence="1" type="ORF">FisN_19Hh237</name>
</gene>
<comment type="caution">
    <text evidence="1">The sequence shown here is derived from an EMBL/GenBank/DDBJ whole genome shotgun (WGS) entry which is preliminary data.</text>
</comment>
<dbReference type="Proteomes" id="UP000198406">
    <property type="component" value="Unassembled WGS sequence"/>
</dbReference>
<dbReference type="CDD" id="cd09212">
    <property type="entry name" value="PUB"/>
    <property type="match status" value="1"/>
</dbReference>